<accession>A0A413R5P5</accession>
<proteinExistence type="predicted"/>
<sequence>MHYNFLFGKLKSSKYVDVRNKVWYQDITGTYCASLINIVKANYTRIFVARAYAKIEYENGEIKSIYSEQNEGLQAVTK</sequence>
<reference evidence="1 2" key="1">
    <citation type="submission" date="2018-08" db="EMBL/GenBank/DDBJ databases">
        <title>A genome reference for cultivated species of the human gut microbiota.</title>
        <authorList>
            <person name="Zou Y."/>
            <person name="Xue W."/>
            <person name="Luo G."/>
        </authorList>
    </citation>
    <scope>NUCLEOTIDE SEQUENCE [LARGE SCALE GENOMIC DNA]</scope>
    <source>
        <strain evidence="1 2">AM44-11BH</strain>
    </source>
</reference>
<dbReference type="EMBL" id="QSFD01000011">
    <property type="protein sequence ID" value="RHA17115.1"/>
    <property type="molecule type" value="Genomic_DNA"/>
</dbReference>
<dbReference type="AlphaFoldDB" id="A0A413R5P5"/>
<name>A0A413R5P5_9FIRM</name>
<evidence type="ECO:0000313" key="1">
    <source>
        <dbReference type="EMBL" id="RHA17115.1"/>
    </source>
</evidence>
<protein>
    <submittedName>
        <fullName evidence="1">Uncharacterized protein</fullName>
    </submittedName>
</protein>
<keyword evidence="2" id="KW-1185">Reference proteome</keyword>
<dbReference type="Proteomes" id="UP000284779">
    <property type="component" value="Unassembled WGS sequence"/>
</dbReference>
<evidence type="ECO:0000313" key="2">
    <source>
        <dbReference type="Proteomes" id="UP000284779"/>
    </source>
</evidence>
<organism evidence="1 2">
    <name type="scientific">Eubacterium ventriosum</name>
    <dbReference type="NCBI Taxonomy" id="39496"/>
    <lineage>
        <taxon>Bacteria</taxon>
        <taxon>Bacillati</taxon>
        <taxon>Bacillota</taxon>
        <taxon>Clostridia</taxon>
        <taxon>Eubacteriales</taxon>
        <taxon>Eubacteriaceae</taxon>
        <taxon>Eubacterium</taxon>
    </lineage>
</organism>
<comment type="caution">
    <text evidence="1">The sequence shown here is derived from an EMBL/GenBank/DDBJ whole genome shotgun (WGS) entry which is preliminary data.</text>
</comment>
<gene>
    <name evidence="1" type="ORF">DW944_10505</name>
</gene>